<organism evidence="5 6">
    <name type="scientific">Croceimicrobium hydrocarbonivorans</name>
    <dbReference type="NCBI Taxonomy" id="2761580"/>
    <lineage>
        <taxon>Bacteria</taxon>
        <taxon>Pseudomonadati</taxon>
        <taxon>Bacteroidota</taxon>
        <taxon>Flavobacteriia</taxon>
        <taxon>Flavobacteriales</taxon>
        <taxon>Owenweeksiaceae</taxon>
        <taxon>Croceimicrobium</taxon>
    </lineage>
</organism>
<keyword evidence="6" id="KW-1185">Reference proteome</keyword>
<dbReference type="PROSITE" id="PS51123">
    <property type="entry name" value="OMPA_2"/>
    <property type="match status" value="1"/>
</dbReference>
<sequence>MLVFFEFDSHRIQTLEAQRLFEWLDDNGNRNAQLYVLEAHADNTGPTEYNDALKLKRAETVKDFLMRQGISGRKIVIRPESEIQEQTKPDFLYRRVRIILQ</sequence>
<evidence type="ECO:0000256" key="3">
    <source>
        <dbReference type="PROSITE-ProRule" id="PRU00473"/>
    </source>
</evidence>
<reference evidence="5 6" key="1">
    <citation type="submission" date="2020-08" db="EMBL/GenBank/DDBJ databases">
        <title>Croceimicrobium hydrocarbonivorans gen. nov., sp. nov., a novel marine bacterium isolated from a bacterial consortium that degrades polyethylene terephthalate.</title>
        <authorList>
            <person name="Liu R."/>
        </authorList>
    </citation>
    <scope>NUCLEOTIDE SEQUENCE [LARGE SCALE GENOMIC DNA]</scope>
    <source>
        <strain evidence="5 6">A20-9</strain>
    </source>
</reference>
<evidence type="ECO:0000313" key="6">
    <source>
        <dbReference type="Proteomes" id="UP000516305"/>
    </source>
</evidence>
<dbReference type="InterPro" id="IPR006664">
    <property type="entry name" value="OMP_bac"/>
</dbReference>
<dbReference type="Gene3D" id="3.30.1330.60">
    <property type="entry name" value="OmpA-like domain"/>
    <property type="match status" value="1"/>
</dbReference>
<accession>A0A7H0VFR2</accession>
<proteinExistence type="predicted"/>
<comment type="subcellular location">
    <subcellularLocation>
        <location evidence="1">Membrane</location>
    </subcellularLocation>
</comment>
<dbReference type="AlphaFoldDB" id="A0A7H0VFR2"/>
<evidence type="ECO:0000256" key="1">
    <source>
        <dbReference type="ARBA" id="ARBA00004370"/>
    </source>
</evidence>
<dbReference type="RefSeq" id="WP_210759086.1">
    <property type="nucleotide sequence ID" value="NZ_CP060139.1"/>
</dbReference>
<evidence type="ECO:0000259" key="4">
    <source>
        <dbReference type="PROSITE" id="PS51123"/>
    </source>
</evidence>
<dbReference type="KEGG" id="chyd:H4K34_01585"/>
<gene>
    <name evidence="5" type="ORF">H4K34_01585</name>
</gene>
<dbReference type="PRINTS" id="PR01021">
    <property type="entry name" value="OMPADOMAIN"/>
</dbReference>
<name>A0A7H0VFR2_9FLAO</name>
<feature type="domain" description="OmpA-like" evidence="4">
    <location>
        <begin position="1"/>
        <end position="101"/>
    </location>
</feature>
<evidence type="ECO:0000256" key="2">
    <source>
        <dbReference type="ARBA" id="ARBA00023136"/>
    </source>
</evidence>
<dbReference type="InterPro" id="IPR006665">
    <property type="entry name" value="OmpA-like"/>
</dbReference>
<evidence type="ECO:0000313" key="5">
    <source>
        <dbReference type="EMBL" id="QNR24560.1"/>
    </source>
</evidence>
<dbReference type="Proteomes" id="UP000516305">
    <property type="component" value="Chromosome"/>
</dbReference>
<keyword evidence="2 3" id="KW-0472">Membrane</keyword>
<dbReference type="EMBL" id="CP060139">
    <property type="protein sequence ID" value="QNR24560.1"/>
    <property type="molecule type" value="Genomic_DNA"/>
</dbReference>
<dbReference type="SUPFAM" id="SSF103088">
    <property type="entry name" value="OmpA-like"/>
    <property type="match status" value="1"/>
</dbReference>
<dbReference type="InterPro" id="IPR036737">
    <property type="entry name" value="OmpA-like_sf"/>
</dbReference>
<protein>
    <submittedName>
        <fullName evidence="5">OmpA family protein</fullName>
    </submittedName>
</protein>
<dbReference type="Pfam" id="PF00691">
    <property type="entry name" value="OmpA"/>
    <property type="match status" value="1"/>
</dbReference>
<dbReference type="GO" id="GO:0016020">
    <property type="term" value="C:membrane"/>
    <property type="evidence" value="ECO:0007669"/>
    <property type="project" value="UniProtKB-SubCell"/>
</dbReference>